<dbReference type="Pfam" id="PF12729">
    <property type="entry name" value="4HB_MCP_1"/>
    <property type="match status" value="1"/>
</dbReference>
<dbReference type="SMART" id="SM00283">
    <property type="entry name" value="MA"/>
    <property type="match status" value="1"/>
</dbReference>
<dbReference type="PANTHER" id="PTHR32089:SF112">
    <property type="entry name" value="LYSOZYME-LIKE PROTEIN-RELATED"/>
    <property type="match status" value="1"/>
</dbReference>
<dbReference type="RefSeq" id="WP_005020847.1">
    <property type="nucleotide sequence ID" value="NZ_CABKNZ010000044.1"/>
</dbReference>
<evidence type="ECO:0000313" key="9">
    <source>
        <dbReference type="Proteomes" id="UP000037800"/>
    </source>
</evidence>
<dbReference type="InterPro" id="IPR004089">
    <property type="entry name" value="MCPsignal_dom"/>
</dbReference>
<evidence type="ECO:0000313" key="7">
    <source>
        <dbReference type="EMBL" id="KPH51280.1"/>
    </source>
</evidence>
<keyword evidence="5" id="KW-0812">Transmembrane</keyword>
<dbReference type="CDD" id="cd19411">
    <property type="entry name" value="MCP2201-like_sensor"/>
    <property type="match status" value="1"/>
</dbReference>
<dbReference type="InterPro" id="IPR004090">
    <property type="entry name" value="Chemotax_Me-accpt_rcpt"/>
</dbReference>
<name>A0A0N1MN04_9HELI</name>
<evidence type="ECO:0000256" key="1">
    <source>
        <dbReference type="ARBA" id="ARBA00023224"/>
    </source>
</evidence>
<gene>
    <name evidence="8" type="ORF">HPU229334_02870</name>
    <name evidence="7" type="ORF">HPU229336_07720</name>
</gene>
<accession>A0A0N1MN04</accession>
<dbReference type="GO" id="GO:0006935">
    <property type="term" value="P:chemotaxis"/>
    <property type="evidence" value="ECO:0007669"/>
    <property type="project" value="InterPro"/>
</dbReference>
<proteinExistence type="inferred from homology"/>
<evidence type="ECO:0000313" key="10">
    <source>
        <dbReference type="Proteomes" id="UP000037997"/>
    </source>
</evidence>
<dbReference type="Gene3D" id="1.10.287.950">
    <property type="entry name" value="Methyl-accepting chemotaxis protein"/>
    <property type="match status" value="1"/>
</dbReference>
<feature type="transmembrane region" description="Helical" evidence="5">
    <location>
        <begin position="12"/>
        <end position="32"/>
    </location>
</feature>
<dbReference type="AlphaFoldDB" id="A0A0N1MN04"/>
<reference evidence="9 10" key="1">
    <citation type="submission" date="2014-06" db="EMBL/GenBank/DDBJ databases">
        <title>Helicobacter pullorum isolates in fresh chicken meat - phenotypic and genotypic features.</title>
        <authorList>
            <person name="Borges V."/>
            <person name="Santos A."/>
            <person name="Correia C.B."/>
            <person name="Saraiva M."/>
            <person name="Menard A."/>
            <person name="Vieira L."/>
            <person name="Sampaio D.A."/>
            <person name="Gomes J.P."/>
            <person name="Oleastro M."/>
        </authorList>
    </citation>
    <scope>NUCLEOTIDE SEQUENCE [LARGE SCALE GENOMIC DNA]</scope>
    <source>
        <strain evidence="8 10">229334/12</strain>
        <strain evidence="7 9">229336/12</strain>
    </source>
</reference>
<dbReference type="InterPro" id="IPR047347">
    <property type="entry name" value="YvaQ-like_sensor"/>
</dbReference>
<dbReference type="PROSITE" id="PS50111">
    <property type="entry name" value="CHEMOTAXIS_TRANSDUC_2"/>
    <property type="match status" value="1"/>
</dbReference>
<comment type="similarity">
    <text evidence="2">Belongs to the methyl-accepting chemotaxis (MCP) protein family.</text>
</comment>
<dbReference type="Proteomes" id="UP000037800">
    <property type="component" value="Unassembled WGS sequence"/>
</dbReference>
<evidence type="ECO:0000259" key="6">
    <source>
        <dbReference type="PROSITE" id="PS50111"/>
    </source>
</evidence>
<feature type="coiled-coil region" evidence="4">
    <location>
        <begin position="483"/>
        <end position="510"/>
    </location>
</feature>
<keyword evidence="4" id="KW-0175">Coiled coil</keyword>
<evidence type="ECO:0000256" key="3">
    <source>
        <dbReference type="PROSITE-ProRule" id="PRU00284"/>
    </source>
</evidence>
<feature type="domain" description="Methyl-accepting transducer" evidence="6">
    <location>
        <begin position="275"/>
        <end position="511"/>
    </location>
</feature>
<dbReference type="PATRIC" id="fig|35818.10.peg.1520"/>
<keyword evidence="5" id="KW-0472">Membrane</keyword>
<evidence type="ECO:0000313" key="8">
    <source>
        <dbReference type="EMBL" id="KPH56353.1"/>
    </source>
</evidence>
<dbReference type="GO" id="GO:0004888">
    <property type="term" value="F:transmembrane signaling receptor activity"/>
    <property type="evidence" value="ECO:0007669"/>
    <property type="project" value="InterPro"/>
</dbReference>
<evidence type="ECO:0000256" key="4">
    <source>
        <dbReference type="SAM" id="Coils"/>
    </source>
</evidence>
<dbReference type="InterPro" id="IPR024478">
    <property type="entry name" value="HlyB_4HB_MCP"/>
</dbReference>
<dbReference type="SUPFAM" id="SSF58104">
    <property type="entry name" value="Methyl-accepting chemotaxis protein (MCP) signaling domain"/>
    <property type="match status" value="1"/>
</dbReference>
<evidence type="ECO:0000256" key="5">
    <source>
        <dbReference type="SAM" id="Phobius"/>
    </source>
</evidence>
<comment type="caution">
    <text evidence="8">The sequence shown here is derived from an EMBL/GenBank/DDBJ whole genome shotgun (WGS) entry which is preliminary data.</text>
</comment>
<dbReference type="CDD" id="cd11386">
    <property type="entry name" value="MCP_signal"/>
    <property type="match status" value="1"/>
</dbReference>
<organism evidence="8 10">
    <name type="scientific">Helicobacter pullorum</name>
    <dbReference type="NCBI Taxonomy" id="35818"/>
    <lineage>
        <taxon>Bacteria</taxon>
        <taxon>Pseudomonadati</taxon>
        <taxon>Campylobacterota</taxon>
        <taxon>Epsilonproteobacteria</taxon>
        <taxon>Campylobacterales</taxon>
        <taxon>Helicobacteraceae</taxon>
        <taxon>Helicobacter</taxon>
    </lineage>
</organism>
<protein>
    <submittedName>
        <fullName evidence="8">Chemotaxis protein</fullName>
    </submittedName>
</protein>
<dbReference type="STRING" id="35818.HPU229336_07720"/>
<keyword evidence="5" id="KW-1133">Transmembrane helix</keyword>
<keyword evidence="1 3" id="KW-0807">Transducer</keyword>
<feature type="transmembrane region" description="Helical" evidence="5">
    <location>
        <begin position="196"/>
        <end position="215"/>
    </location>
</feature>
<dbReference type="EMBL" id="JNOC01000016">
    <property type="protein sequence ID" value="KPH56353.1"/>
    <property type="molecule type" value="Genomic_DNA"/>
</dbReference>
<dbReference type="GO" id="GO:0016020">
    <property type="term" value="C:membrane"/>
    <property type="evidence" value="ECO:0007669"/>
    <property type="project" value="InterPro"/>
</dbReference>
<dbReference type="GO" id="GO:0007165">
    <property type="term" value="P:signal transduction"/>
    <property type="evidence" value="ECO:0007669"/>
    <property type="project" value="UniProtKB-KW"/>
</dbReference>
<dbReference type="PRINTS" id="PR00260">
    <property type="entry name" value="CHEMTRNSDUCR"/>
</dbReference>
<dbReference type="Pfam" id="PF00015">
    <property type="entry name" value="MCPsignal"/>
    <property type="match status" value="1"/>
</dbReference>
<evidence type="ECO:0000256" key="2">
    <source>
        <dbReference type="ARBA" id="ARBA00029447"/>
    </source>
</evidence>
<dbReference type="Proteomes" id="UP000037997">
    <property type="component" value="Unassembled WGS sequence"/>
</dbReference>
<dbReference type="EMBL" id="JNUR01000006">
    <property type="protein sequence ID" value="KPH51280.1"/>
    <property type="molecule type" value="Genomic_DNA"/>
</dbReference>
<sequence>MIGKNLSLKNQLFIGFGIILAFIIIIAITGYIKIKFVNDTLTEISEINSVKQRYAINFRGSVHDRAIAIRDIILLNDPKDLENTLKEIKNLEDFYQDSAIKMDDIFKNPNMVDSKDKEILTRIKGVEQSTMPLILNIIELKAQGNTPQAEALLLSKARSAFVNWLDVINEFIDHQEAKNQSLTNVARQEIQNYLDITIWLAGIAFVIAIFIASYITRLIISSLGGEPKEAVKVVLSIANGNLNTPIQTNFKDSMLASVEQMQIKLKEIVSEVVHSSKELNEHANEVAKSSEEAKVSSYQQLSKSEDSVKKIQQVVDAVNHVSKIAKQTEENSEYTTTLSNKGIDAMKTTINEIEKITQTVSSSSEHIRMLEKHSQEISGSAELIKEITDQTNLLALNAAIEAARAGEAGRGFAVVADEIRKLAERTGVATSEIARMIEVIQNETQTAVEAIQTAVPQVEKGMQLANEASEILDQINSQATDSLNKAKEVTDAAQNQVENMETLANELQDISTTSRHTANSMENNTESAKTLKEISSILTNHIEHFKI</sequence>
<dbReference type="PANTHER" id="PTHR32089">
    <property type="entry name" value="METHYL-ACCEPTING CHEMOTAXIS PROTEIN MCPB"/>
    <property type="match status" value="1"/>
</dbReference>